<proteinExistence type="predicted"/>
<dbReference type="EMBL" id="JARAKH010000010">
    <property type="protein sequence ID" value="KAK8400577.1"/>
    <property type="molecule type" value="Genomic_DNA"/>
</dbReference>
<feature type="compositionally biased region" description="Low complexity" evidence="1">
    <location>
        <begin position="247"/>
        <end position="259"/>
    </location>
</feature>
<organism evidence="2 3">
    <name type="scientific">Scylla paramamosain</name>
    <name type="common">Mud crab</name>
    <dbReference type="NCBI Taxonomy" id="85552"/>
    <lineage>
        <taxon>Eukaryota</taxon>
        <taxon>Metazoa</taxon>
        <taxon>Ecdysozoa</taxon>
        <taxon>Arthropoda</taxon>
        <taxon>Crustacea</taxon>
        <taxon>Multicrustacea</taxon>
        <taxon>Malacostraca</taxon>
        <taxon>Eumalacostraca</taxon>
        <taxon>Eucarida</taxon>
        <taxon>Decapoda</taxon>
        <taxon>Pleocyemata</taxon>
        <taxon>Brachyura</taxon>
        <taxon>Eubrachyura</taxon>
        <taxon>Portunoidea</taxon>
        <taxon>Portunidae</taxon>
        <taxon>Portuninae</taxon>
        <taxon>Scylla</taxon>
    </lineage>
</organism>
<evidence type="ECO:0000256" key="1">
    <source>
        <dbReference type="SAM" id="MobiDB-lite"/>
    </source>
</evidence>
<evidence type="ECO:0000313" key="2">
    <source>
        <dbReference type="EMBL" id="KAK8400577.1"/>
    </source>
</evidence>
<gene>
    <name evidence="2" type="ORF">O3P69_003327</name>
</gene>
<dbReference type="AlphaFoldDB" id="A0AAW0UQU3"/>
<evidence type="ECO:0000313" key="3">
    <source>
        <dbReference type="Proteomes" id="UP001487740"/>
    </source>
</evidence>
<sequence length="303" mass="32804">MDRRTGPLTEKVVQYLLAKYNLELWTVSLHPAAVQAARVLFFSLHKLKMDIEKLASLLLKEPAIWFPRKEASGSAGDTSTFPRRARLHSVAISKFSYLESGAKDKSLGSQYFRQEVTASLIRSLVYGLNTTGVSPAAPAAATAATTPTLPLHESITVRLVNLRPGSPSSPSPMVPCLHSTDWPPTTLAPACSSPRLQWQQGGKGAKNIPSEPKNLHGSRSSRSSRSPRVAVWPPLNKPTTSDHLGTLPRSRSRSLSPASPHIPVARYTPAPPKNPVPPNTPDVPRIPASHRPSHSPHSDLHAS</sequence>
<accession>A0AAW0UQU3</accession>
<dbReference type="Proteomes" id="UP001487740">
    <property type="component" value="Unassembled WGS sequence"/>
</dbReference>
<feature type="compositionally biased region" description="Pro residues" evidence="1">
    <location>
        <begin position="269"/>
        <end position="281"/>
    </location>
</feature>
<keyword evidence="3" id="KW-1185">Reference proteome</keyword>
<protein>
    <submittedName>
        <fullName evidence="2">Uncharacterized protein</fullName>
    </submittedName>
</protein>
<reference evidence="2 3" key="1">
    <citation type="submission" date="2023-03" db="EMBL/GenBank/DDBJ databases">
        <title>High-quality genome of Scylla paramamosain provides insights in environmental adaptation.</title>
        <authorList>
            <person name="Zhang L."/>
        </authorList>
    </citation>
    <scope>NUCLEOTIDE SEQUENCE [LARGE SCALE GENOMIC DNA]</scope>
    <source>
        <strain evidence="2">LZ_2023a</strain>
        <tissue evidence="2">Muscle</tissue>
    </source>
</reference>
<comment type="caution">
    <text evidence="2">The sequence shown here is derived from an EMBL/GenBank/DDBJ whole genome shotgun (WGS) entry which is preliminary data.</text>
</comment>
<feature type="region of interest" description="Disordered" evidence="1">
    <location>
        <begin position="188"/>
        <end position="303"/>
    </location>
</feature>
<name>A0AAW0UQU3_SCYPA</name>